<dbReference type="InterPro" id="IPR027417">
    <property type="entry name" value="P-loop_NTPase"/>
</dbReference>
<keyword evidence="1" id="KW-0813">Transport</keyword>
<dbReference type="PROSITE" id="PS50893">
    <property type="entry name" value="ABC_TRANSPORTER_2"/>
    <property type="match status" value="1"/>
</dbReference>
<dbReference type="CDD" id="cd03219">
    <property type="entry name" value="ABC_Mj1267_LivG_branched"/>
    <property type="match status" value="1"/>
</dbReference>
<dbReference type="InterPro" id="IPR003593">
    <property type="entry name" value="AAA+_ATPase"/>
</dbReference>
<evidence type="ECO:0000256" key="2">
    <source>
        <dbReference type="ARBA" id="ARBA00022741"/>
    </source>
</evidence>
<dbReference type="PANTHER" id="PTHR45772:SF7">
    <property type="entry name" value="AMINO ACID ABC TRANSPORTER ATP-BINDING PROTEIN"/>
    <property type="match status" value="1"/>
</dbReference>
<name>A0A160TPJ0_9ZZZZ</name>
<dbReference type="GO" id="GO:0015192">
    <property type="term" value="F:L-phenylalanine transmembrane transporter activity"/>
    <property type="evidence" value="ECO:0007669"/>
    <property type="project" value="TreeGrafter"/>
</dbReference>
<evidence type="ECO:0000256" key="3">
    <source>
        <dbReference type="ARBA" id="ARBA00022840"/>
    </source>
</evidence>
<keyword evidence="2" id="KW-0547">Nucleotide-binding</keyword>
<dbReference type="Pfam" id="PF12399">
    <property type="entry name" value="BCA_ABC_TP_C"/>
    <property type="match status" value="1"/>
</dbReference>
<dbReference type="SUPFAM" id="SSF52540">
    <property type="entry name" value="P-loop containing nucleoside triphosphate hydrolases"/>
    <property type="match status" value="1"/>
</dbReference>
<feature type="domain" description="ABC transporter" evidence="4">
    <location>
        <begin position="2"/>
        <end position="246"/>
    </location>
</feature>
<evidence type="ECO:0000313" key="5">
    <source>
        <dbReference type="EMBL" id="CUS50552.1"/>
    </source>
</evidence>
<protein>
    <submittedName>
        <fullName evidence="5">Branched-chain amino acid transport ATP-binding protein LivG (TC 3.A.1.4.1)</fullName>
    </submittedName>
</protein>
<organism evidence="5">
    <name type="scientific">hydrothermal vent metagenome</name>
    <dbReference type="NCBI Taxonomy" id="652676"/>
    <lineage>
        <taxon>unclassified sequences</taxon>
        <taxon>metagenomes</taxon>
        <taxon>ecological metagenomes</taxon>
    </lineage>
</organism>
<dbReference type="GO" id="GO:0005304">
    <property type="term" value="F:L-valine transmembrane transporter activity"/>
    <property type="evidence" value="ECO:0007669"/>
    <property type="project" value="TreeGrafter"/>
</dbReference>
<dbReference type="InterPro" id="IPR032823">
    <property type="entry name" value="BCA_ABC_TP_C"/>
</dbReference>
<gene>
    <name evidence="5" type="ORF">MGWOODY_XGa123</name>
</gene>
<dbReference type="Pfam" id="PF00005">
    <property type="entry name" value="ABC_tran"/>
    <property type="match status" value="1"/>
</dbReference>
<dbReference type="GO" id="GO:0015808">
    <property type="term" value="P:L-alanine transport"/>
    <property type="evidence" value="ECO:0007669"/>
    <property type="project" value="TreeGrafter"/>
</dbReference>
<proteinExistence type="predicted"/>
<reference evidence="5" key="1">
    <citation type="submission" date="2015-10" db="EMBL/GenBank/DDBJ databases">
        <authorList>
            <person name="Gilbert D.G."/>
        </authorList>
    </citation>
    <scope>NUCLEOTIDE SEQUENCE</scope>
</reference>
<dbReference type="GO" id="GO:1903806">
    <property type="term" value="P:L-isoleucine import across plasma membrane"/>
    <property type="evidence" value="ECO:0007669"/>
    <property type="project" value="TreeGrafter"/>
</dbReference>
<dbReference type="GO" id="GO:0042941">
    <property type="term" value="P:D-alanine transmembrane transport"/>
    <property type="evidence" value="ECO:0007669"/>
    <property type="project" value="TreeGrafter"/>
</dbReference>
<dbReference type="GO" id="GO:1903805">
    <property type="term" value="P:L-valine import across plasma membrane"/>
    <property type="evidence" value="ECO:0007669"/>
    <property type="project" value="TreeGrafter"/>
</dbReference>
<dbReference type="EMBL" id="CZRL01000032">
    <property type="protein sequence ID" value="CUS50552.1"/>
    <property type="molecule type" value="Genomic_DNA"/>
</dbReference>
<evidence type="ECO:0000256" key="1">
    <source>
        <dbReference type="ARBA" id="ARBA00022448"/>
    </source>
</evidence>
<dbReference type="SMART" id="SM00382">
    <property type="entry name" value="AAA"/>
    <property type="match status" value="1"/>
</dbReference>
<dbReference type="AlphaFoldDB" id="A0A160TPJ0"/>
<evidence type="ECO:0000259" key="4">
    <source>
        <dbReference type="PROSITE" id="PS50893"/>
    </source>
</evidence>
<dbReference type="GO" id="GO:0005886">
    <property type="term" value="C:plasma membrane"/>
    <property type="evidence" value="ECO:0007669"/>
    <property type="project" value="TreeGrafter"/>
</dbReference>
<sequence length="247" mass="26799">MLELRSVSKVFGELSALHQVDLSIPPGRVSGLIGPNGSGKTTLVNIITGIYAPDTGKILFNGVDITGSTADQTTRFGIARTFQNIRIFSRMTVLENVLAALISLNDQSWRILRGYAKSADDPQLKIALKALETVELLNEAGVVAAELPLPLRRRLEIARAFVRDPELLVLDEPAGGMTPTETSTIASLIRERIAPGRTCLVIEHKMDLISDVCQHLCVLNHGEKIAEGSPGNVLEQPQVIEAYLGRD</sequence>
<dbReference type="InterPro" id="IPR003439">
    <property type="entry name" value="ABC_transporter-like_ATP-bd"/>
</dbReference>
<dbReference type="InterPro" id="IPR051120">
    <property type="entry name" value="ABC_AA/LPS_Transport"/>
</dbReference>
<dbReference type="GO" id="GO:0015188">
    <property type="term" value="F:L-isoleucine transmembrane transporter activity"/>
    <property type="evidence" value="ECO:0007669"/>
    <property type="project" value="TreeGrafter"/>
</dbReference>
<dbReference type="GO" id="GO:0005524">
    <property type="term" value="F:ATP binding"/>
    <property type="evidence" value="ECO:0007669"/>
    <property type="project" value="UniProtKB-KW"/>
</dbReference>
<accession>A0A160TPJ0</accession>
<dbReference type="PANTHER" id="PTHR45772">
    <property type="entry name" value="CONSERVED COMPONENT OF ABC TRANSPORTER FOR NATURAL AMINO ACIDS-RELATED"/>
    <property type="match status" value="1"/>
</dbReference>
<dbReference type="Gene3D" id="3.40.50.300">
    <property type="entry name" value="P-loop containing nucleotide triphosphate hydrolases"/>
    <property type="match status" value="1"/>
</dbReference>
<dbReference type="GO" id="GO:0016887">
    <property type="term" value="F:ATP hydrolysis activity"/>
    <property type="evidence" value="ECO:0007669"/>
    <property type="project" value="InterPro"/>
</dbReference>
<keyword evidence="3 5" id="KW-0067">ATP-binding</keyword>